<organism evidence="2 3">
    <name type="scientific">Plasmodium vivax Mauritania I</name>
    <dbReference type="NCBI Taxonomy" id="1035515"/>
    <lineage>
        <taxon>Eukaryota</taxon>
        <taxon>Sar</taxon>
        <taxon>Alveolata</taxon>
        <taxon>Apicomplexa</taxon>
        <taxon>Aconoidasida</taxon>
        <taxon>Haemosporida</taxon>
        <taxon>Plasmodiidae</taxon>
        <taxon>Plasmodium</taxon>
        <taxon>Plasmodium (Plasmodium)</taxon>
    </lineage>
</organism>
<proteinExistence type="predicted"/>
<sequence>MEALFKELNFPEIQKRIEQDEAQVERVAKWICANNLYISLQMLAKCKDGGKTNLHMNVMDELDEKIGHPKNEELLSCTKKFVSLLDQIILHYEKLNVETNKKIFEIYSTVSLRILIFSNQEFSPSMQKSLLALIRNIHIKKQHTSRHKNAYAYSLLNCLHNLYFFIYLPDFIFLHCLLIYLCSNVNCDGGSAVGKKKEDKLVITTLRKISQLFESLVFPLSSGKTAHGEPPLDESLPPGQAPPLHIHRISDALNNMDTKIIYKRGRTFKLMYQNICSTFDTSKYPVNEIEFQQNYSPENVNVNNFLLLLKIMSPSFIAWVSKKKEKEEEAQKGGAAIGGAVKGGSPPRGIIPISRKPQTQSYSFRYLYIIDTSQSYPYAKESFDTIFFFHFLLHALHKMGKHKWGIQVDQLMSSTISNCRGLLERNYYSPGRWTDTRIHHVREEDQVEHMKKEGEKEKREGGAPAEGTTLVDPLHGNETRGATKLRENLPHPGGDIPKKGAPHTEEPLTKLHNLHEQEKTTLPDGILKNRDKLMLKLKSLIIWGYTQTDDVEEWNFLNLANCFIFKDDAWSRLHQKGNYLHEYLFKKNNFFTYSYAVFKSTYECKTLSFKYMDFFSYFVALLVLNMVSALTKFYLKMEELYNEETNKTDPEEDPNAQSEQDNSLSYETRDSSSIVEEANPIGKNKIYVPPEMDTENGEPTKKCNKCGRSDIFEISLNELSQDVINGHLPFTPPQTSEKVETLFNDFVFICFKLISYPSDDVQAKCLSVLSRLTPNISKVSDLYIKYMNRKIEKLFALIDGGENDYDYTDKGCYCWKNQVVENYVHLKCKLDKKININLIKSLQKLINVCIFKNYNKDICVIVCKNIITCFYYHPLLFPFLLHKYMNVLFYLMETNDVDVVADSLRCLYLLFQINSDDVKIYCHDIVYRLHLLFNIFNQSDLTDLRKEEAIQLDTPLKNTAEEDISTSVTYFLKKFYFQIKHVDRASSEILMLMKLILRCIYITISATEYYQLIRIFSDDPLEYDKYAKGFHIFATF</sequence>
<dbReference type="Proteomes" id="UP000053776">
    <property type="component" value="Unassembled WGS sequence"/>
</dbReference>
<feature type="compositionally biased region" description="Polar residues" evidence="1">
    <location>
        <begin position="655"/>
        <end position="673"/>
    </location>
</feature>
<evidence type="ECO:0000313" key="2">
    <source>
        <dbReference type="EMBL" id="KMZ90462.1"/>
    </source>
</evidence>
<feature type="region of interest" description="Disordered" evidence="1">
    <location>
        <begin position="644"/>
        <end position="673"/>
    </location>
</feature>
<name>A0A0J9T720_PLAVI</name>
<dbReference type="OrthoDB" id="372066at2759"/>
<dbReference type="InterPro" id="IPR016024">
    <property type="entry name" value="ARM-type_fold"/>
</dbReference>
<evidence type="ECO:0000313" key="3">
    <source>
        <dbReference type="Proteomes" id="UP000053776"/>
    </source>
</evidence>
<protein>
    <submittedName>
        <fullName evidence="2">Uncharacterized protein</fullName>
    </submittedName>
</protein>
<dbReference type="SUPFAM" id="SSF48371">
    <property type="entry name" value="ARM repeat"/>
    <property type="match status" value="1"/>
</dbReference>
<gene>
    <name evidence="2" type="ORF">PVMG_03311</name>
</gene>
<reference evidence="2 3" key="1">
    <citation type="submission" date="2011-08" db="EMBL/GenBank/DDBJ databases">
        <title>The Genome Sequence of Plasmodium vivax Mauritania I.</title>
        <authorList>
            <consortium name="The Broad Institute Genome Sequencing Platform"/>
            <consortium name="The Broad Institute Genome Sequencing Center for Infectious Disease"/>
            <person name="Neafsey D."/>
            <person name="Carlton J."/>
            <person name="Barnwell J."/>
            <person name="Collins W."/>
            <person name="Escalante A."/>
            <person name="Mullikin J."/>
            <person name="Saul A."/>
            <person name="Guigo R."/>
            <person name="Camara F."/>
            <person name="Young S.K."/>
            <person name="Zeng Q."/>
            <person name="Gargeya S."/>
            <person name="Fitzgerald M."/>
            <person name="Haas B."/>
            <person name="Abouelleil A."/>
            <person name="Alvarado L."/>
            <person name="Arachchi H.M."/>
            <person name="Berlin A."/>
            <person name="Brown A."/>
            <person name="Chapman S.B."/>
            <person name="Chen Z."/>
            <person name="Dunbar C."/>
            <person name="Freedman E."/>
            <person name="Gearin G."/>
            <person name="Gellesch M."/>
            <person name="Goldberg J."/>
            <person name="Griggs A."/>
            <person name="Gujja S."/>
            <person name="Heiman D."/>
            <person name="Howarth C."/>
            <person name="Larson L."/>
            <person name="Lui A."/>
            <person name="MacDonald P.J.P."/>
            <person name="Montmayeur A."/>
            <person name="Murphy C."/>
            <person name="Neiman D."/>
            <person name="Pearson M."/>
            <person name="Priest M."/>
            <person name="Roberts A."/>
            <person name="Saif S."/>
            <person name="Shea T."/>
            <person name="Shenoy N."/>
            <person name="Sisk P."/>
            <person name="Stolte C."/>
            <person name="Sykes S."/>
            <person name="Wortman J."/>
            <person name="Nusbaum C."/>
            <person name="Birren B."/>
        </authorList>
    </citation>
    <scope>NUCLEOTIDE SEQUENCE [LARGE SCALE GENOMIC DNA]</scope>
    <source>
        <strain evidence="2 3">Mauritania I</strain>
    </source>
</reference>
<feature type="region of interest" description="Disordered" evidence="1">
    <location>
        <begin position="445"/>
        <end position="477"/>
    </location>
</feature>
<dbReference type="EMBL" id="KQ235107">
    <property type="protein sequence ID" value="KMZ90462.1"/>
    <property type="molecule type" value="Genomic_DNA"/>
</dbReference>
<evidence type="ECO:0000256" key="1">
    <source>
        <dbReference type="SAM" id="MobiDB-lite"/>
    </source>
</evidence>
<dbReference type="AlphaFoldDB" id="A0A0J9T720"/>
<accession>A0A0J9T720</accession>
<feature type="compositionally biased region" description="Basic and acidic residues" evidence="1">
    <location>
        <begin position="445"/>
        <end position="461"/>
    </location>
</feature>